<dbReference type="SUPFAM" id="SSF46785">
    <property type="entry name" value="Winged helix' DNA-binding domain"/>
    <property type="match status" value="1"/>
</dbReference>
<evidence type="ECO:0000256" key="9">
    <source>
        <dbReference type="ARBA" id="ARBA00023125"/>
    </source>
</evidence>
<keyword evidence="9" id="KW-0238">DNA-binding</keyword>
<dbReference type="CDD" id="cd21157">
    <property type="entry name" value="PUA_G5K"/>
    <property type="match status" value="1"/>
</dbReference>
<dbReference type="PRINTS" id="PR00474">
    <property type="entry name" value="GLU5KINASE"/>
</dbReference>
<dbReference type="PANTHER" id="PTHR43654:SF3">
    <property type="entry name" value="GLUTAMATE 5-KINASE"/>
    <property type="match status" value="1"/>
</dbReference>
<dbReference type="GO" id="GO:0005524">
    <property type="term" value="F:ATP binding"/>
    <property type="evidence" value="ECO:0007669"/>
    <property type="project" value="UniProtKB-KW"/>
</dbReference>
<dbReference type="PROSITE" id="PS01117">
    <property type="entry name" value="HTH_MARR_1"/>
    <property type="match status" value="1"/>
</dbReference>
<dbReference type="PROSITE" id="PS00902">
    <property type="entry name" value="GLUTAMATE_5_KINASE"/>
    <property type="match status" value="1"/>
</dbReference>
<proteinExistence type="predicted"/>
<dbReference type="InterPro" id="IPR036390">
    <property type="entry name" value="WH_DNA-bd_sf"/>
</dbReference>
<sequence>MHGLLSDIAELQQQGFEIVLASSGSVALGLNSLHADIESAGVQEKQAAAACGQPILLNAYKQIALEYGFDIAQVLVTLDDLEERRRFLNTKNTVHTLLEHGVLPIVNENDTVTTEEIRVGDNDRLAAKVAQMIQAQHLIILTSVDGLYDRDPSEPGAQLVETVEDVSEYLAVTSGTSQLGSGGMLTKMQAANMAQNAGCTTLISQGVLDRPVSSVLEGARPHTRCVAKSTPSSSWAIWLTDRLQMAGSLVLKQAAADALEQSENGILCRDVVSLHSTFQKADVLHIYDEQGVERARGLSNLSSDEAALIAQNADRPVKELLGYQTAGRLVNRNNLVLLEDHHLPWEATITNILNRLESHELIQRARSKNDKRRINISLTTQGRILLEAAPQPLQENFIERFGALKIWERHQLIASLERLASMMDAEHLDAAPLLTASEDMH</sequence>
<evidence type="ECO:0000256" key="3">
    <source>
        <dbReference type="ARBA" id="ARBA00022650"/>
    </source>
</evidence>
<keyword evidence="5" id="KW-0547">Nucleotide-binding</keyword>
<keyword evidence="7" id="KW-0067">ATP-binding</keyword>
<keyword evidence="2" id="KW-0028">Amino-acid biosynthesis</keyword>
<dbReference type="InterPro" id="IPR001048">
    <property type="entry name" value="Asp/Glu/Uridylate_kinase"/>
</dbReference>
<dbReference type="Proteomes" id="UP000649617">
    <property type="component" value="Unassembled WGS sequence"/>
</dbReference>
<dbReference type="Gene3D" id="3.40.1160.10">
    <property type="entry name" value="Acetylglutamate kinase-like"/>
    <property type="match status" value="1"/>
</dbReference>
<dbReference type="GO" id="GO:0003677">
    <property type="term" value="F:DNA binding"/>
    <property type="evidence" value="ECO:0007669"/>
    <property type="project" value="UniProtKB-KW"/>
</dbReference>
<dbReference type="InterPro" id="IPR036974">
    <property type="entry name" value="PUA_sf"/>
</dbReference>
<evidence type="ECO:0000256" key="7">
    <source>
        <dbReference type="ARBA" id="ARBA00022840"/>
    </source>
</evidence>
<dbReference type="InterPro" id="IPR023187">
    <property type="entry name" value="Tscrpt_reg_MarR-type_CS"/>
</dbReference>
<dbReference type="InterPro" id="IPR002478">
    <property type="entry name" value="PUA"/>
</dbReference>
<keyword evidence="8" id="KW-0805">Transcription regulation</keyword>
<keyword evidence="15" id="KW-1185">Reference proteome</keyword>
<evidence type="ECO:0000313" key="15">
    <source>
        <dbReference type="Proteomes" id="UP000649617"/>
    </source>
</evidence>
<keyword evidence="10" id="KW-0804">Transcription</keyword>
<dbReference type="OrthoDB" id="409889at2759"/>
<accession>A0A812IRG7</accession>
<dbReference type="InterPro" id="IPR041739">
    <property type="entry name" value="G5K_ProB"/>
</dbReference>
<dbReference type="GO" id="GO:0005829">
    <property type="term" value="C:cytosol"/>
    <property type="evidence" value="ECO:0007669"/>
    <property type="project" value="TreeGrafter"/>
</dbReference>
<dbReference type="GO" id="GO:0008652">
    <property type="term" value="P:amino acid biosynthetic process"/>
    <property type="evidence" value="ECO:0007669"/>
    <property type="project" value="UniProtKB-KW"/>
</dbReference>
<organism evidence="14 15">
    <name type="scientific">Symbiodinium pilosum</name>
    <name type="common">Dinoflagellate</name>
    <dbReference type="NCBI Taxonomy" id="2952"/>
    <lineage>
        <taxon>Eukaryota</taxon>
        <taxon>Sar</taxon>
        <taxon>Alveolata</taxon>
        <taxon>Dinophyceae</taxon>
        <taxon>Suessiales</taxon>
        <taxon>Symbiodiniaceae</taxon>
        <taxon>Symbiodinium</taxon>
    </lineage>
</organism>
<keyword evidence="4" id="KW-0808">Transferase</keyword>
<feature type="domain" description="Aspartate/glutamate/uridylate kinase" evidence="11">
    <location>
        <begin position="4"/>
        <end position="202"/>
    </location>
</feature>
<dbReference type="AlphaFoldDB" id="A0A812IRG7"/>
<dbReference type="InterPro" id="IPR036393">
    <property type="entry name" value="AceGlu_kinase-like_sf"/>
</dbReference>
<evidence type="ECO:0000256" key="1">
    <source>
        <dbReference type="ARBA" id="ARBA00022490"/>
    </source>
</evidence>
<dbReference type="InterPro" id="IPR055166">
    <property type="entry name" value="Transc_reg_Sar_Rot_HTH"/>
</dbReference>
<comment type="caution">
    <text evidence="14">The sequence shown here is derived from an EMBL/GenBank/DDBJ whole genome shotgun (WGS) entry which is preliminary data.</text>
</comment>
<keyword evidence="6" id="KW-0418">Kinase</keyword>
<evidence type="ECO:0000259" key="12">
    <source>
        <dbReference type="Pfam" id="PF01472"/>
    </source>
</evidence>
<dbReference type="GO" id="GO:0003723">
    <property type="term" value="F:RNA binding"/>
    <property type="evidence" value="ECO:0007669"/>
    <property type="project" value="InterPro"/>
</dbReference>
<dbReference type="PROSITE" id="PS50890">
    <property type="entry name" value="PUA"/>
    <property type="match status" value="1"/>
</dbReference>
<evidence type="ECO:0000256" key="5">
    <source>
        <dbReference type="ARBA" id="ARBA00022741"/>
    </source>
</evidence>
<dbReference type="FunFam" id="3.40.1160.10:FF:000006">
    <property type="entry name" value="Glutamate 5-kinase"/>
    <property type="match status" value="1"/>
</dbReference>
<dbReference type="SUPFAM" id="SSF53633">
    <property type="entry name" value="Carbamate kinase-like"/>
    <property type="match status" value="1"/>
</dbReference>
<dbReference type="InterPro" id="IPR001057">
    <property type="entry name" value="Glu/AcGlu_kinase"/>
</dbReference>
<dbReference type="Pfam" id="PF01472">
    <property type="entry name" value="PUA"/>
    <property type="match status" value="1"/>
</dbReference>
<dbReference type="Pfam" id="PF00696">
    <property type="entry name" value="AA_kinase"/>
    <property type="match status" value="1"/>
</dbReference>
<dbReference type="InterPro" id="IPR015947">
    <property type="entry name" value="PUA-like_sf"/>
</dbReference>
<feature type="domain" description="PUA" evidence="12">
    <location>
        <begin position="247"/>
        <end position="310"/>
    </location>
</feature>
<evidence type="ECO:0000259" key="11">
    <source>
        <dbReference type="Pfam" id="PF00696"/>
    </source>
</evidence>
<feature type="domain" description="Transcriptional regulator SarA/SarZ/Rot-like helix-turn-helix" evidence="13">
    <location>
        <begin position="346"/>
        <end position="386"/>
    </location>
</feature>
<name>A0A812IRG7_SYMPI</name>
<gene>
    <name evidence="14" type="primary">proB</name>
    <name evidence="14" type="ORF">SPIL2461_LOCUS75</name>
</gene>
<evidence type="ECO:0000313" key="14">
    <source>
        <dbReference type="EMBL" id="CAE7149039.1"/>
    </source>
</evidence>
<reference evidence="14" key="1">
    <citation type="submission" date="2021-02" db="EMBL/GenBank/DDBJ databases">
        <authorList>
            <person name="Dougan E. K."/>
            <person name="Rhodes N."/>
            <person name="Thang M."/>
            <person name="Chan C."/>
        </authorList>
    </citation>
    <scope>NUCLEOTIDE SEQUENCE</scope>
</reference>
<dbReference type="InterPro" id="IPR019797">
    <property type="entry name" value="Glutamate_5-kinase_CS"/>
</dbReference>
<keyword evidence="1" id="KW-0963">Cytoplasm</keyword>
<evidence type="ECO:0000256" key="6">
    <source>
        <dbReference type="ARBA" id="ARBA00022777"/>
    </source>
</evidence>
<dbReference type="SUPFAM" id="SSF88697">
    <property type="entry name" value="PUA domain-like"/>
    <property type="match status" value="1"/>
</dbReference>
<dbReference type="InterPro" id="IPR036388">
    <property type="entry name" value="WH-like_DNA-bd_sf"/>
</dbReference>
<keyword evidence="3" id="KW-0641">Proline biosynthesis</keyword>
<dbReference type="CDD" id="cd04242">
    <property type="entry name" value="AAK_G5K_ProB"/>
    <property type="match status" value="1"/>
</dbReference>
<dbReference type="Gene3D" id="2.30.130.10">
    <property type="entry name" value="PUA domain"/>
    <property type="match status" value="1"/>
</dbReference>
<dbReference type="NCBIfam" id="TIGR01027">
    <property type="entry name" value="proB"/>
    <property type="match status" value="1"/>
</dbReference>
<evidence type="ECO:0000256" key="2">
    <source>
        <dbReference type="ARBA" id="ARBA00022605"/>
    </source>
</evidence>
<dbReference type="EMBL" id="CAJNIZ010000001">
    <property type="protein sequence ID" value="CAE7149039.1"/>
    <property type="molecule type" value="Genomic_DNA"/>
</dbReference>
<protein>
    <submittedName>
        <fullName evidence="14">ProB protein</fullName>
    </submittedName>
</protein>
<evidence type="ECO:0000256" key="8">
    <source>
        <dbReference type="ARBA" id="ARBA00023015"/>
    </source>
</evidence>
<evidence type="ECO:0000256" key="10">
    <source>
        <dbReference type="ARBA" id="ARBA00023163"/>
    </source>
</evidence>
<dbReference type="GO" id="GO:0004349">
    <property type="term" value="F:glutamate 5-kinase activity"/>
    <property type="evidence" value="ECO:0007669"/>
    <property type="project" value="InterPro"/>
</dbReference>
<dbReference type="Pfam" id="PF22381">
    <property type="entry name" value="Staph_reg_Sar_Rot"/>
    <property type="match status" value="1"/>
</dbReference>
<dbReference type="InterPro" id="IPR005715">
    <property type="entry name" value="Glu_5kinase/COase_Synthase"/>
</dbReference>
<dbReference type="Gene3D" id="1.10.10.10">
    <property type="entry name" value="Winged helix-like DNA-binding domain superfamily/Winged helix DNA-binding domain"/>
    <property type="match status" value="1"/>
</dbReference>
<dbReference type="PANTHER" id="PTHR43654">
    <property type="entry name" value="GLUTAMATE 5-KINASE"/>
    <property type="match status" value="1"/>
</dbReference>
<evidence type="ECO:0000256" key="4">
    <source>
        <dbReference type="ARBA" id="ARBA00022679"/>
    </source>
</evidence>
<evidence type="ECO:0000259" key="13">
    <source>
        <dbReference type="Pfam" id="PF22381"/>
    </source>
</evidence>